<evidence type="ECO:0000256" key="4">
    <source>
        <dbReference type="ARBA" id="ARBA00037096"/>
    </source>
</evidence>
<sequence>MFSPSSISAFSLLLAVPLAIPFLNNVSSRRTRRISHAQEYVLILGASSGVGRELALQYAARGARLCIVARREAELQKAHAECLAAASGKGGQVTMAVLDASDAEQMLSLRDKLEKEWGRLDTMLVVAGVSALRPLLEIAGVERDGTTRKFIPQDCTLDGLKEGVRIAGAAMQGNYFGPLVAALAFIPFMTRTSPSPSILQLSSVAAVVPPPTRALYGSSKSASLMLYQALAIEHPEIAFTNILPGTIEGDFRASAVDGGPVREADPNKHGLKKEFVARRCIDAVDARERTVFMGNQYRWAHLMYWIWPSVIERVARKKYNFEIR</sequence>
<keyword evidence="3" id="KW-0560">Oxidoreductase</keyword>
<dbReference type="AlphaFoldDB" id="A0A0H2SE80"/>
<reference evidence="6 7" key="1">
    <citation type="submission" date="2015-04" db="EMBL/GenBank/DDBJ databases">
        <title>Complete genome sequence of Schizopora paradoxa KUC8140, a cosmopolitan wood degrader in East Asia.</title>
        <authorList>
            <consortium name="DOE Joint Genome Institute"/>
            <person name="Min B."/>
            <person name="Park H."/>
            <person name="Jang Y."/>
            <person name="Kim J.-J."/>
            <person name="Kim K.H."/>
            <person name="Pangilinan J."/>
            <person name="Lipzen A."/>
            <person name="Riley R."/>
            <person name="Grigoriev I.V."/>
            <person name="Spatafora J.W."/>
            <person name="Choi I.-G."/>
        </authorList>
    </citation>
    <scope>NUCLEOTIDE SEQUENCE [LARGE SCALE GENOMIC DNA]</scope>
    <source>
        <strain evidence="6 7">KUC8140</strain>
    </source>
</reference>
<dbReference type="Gene3D" id="3.40.50.720">
    <property type="entry name" value="NAD(P)-binding Rossmann-like Domain"/>
    <property type="match status" value="1"/>
</dbReference>
<evidence type="ECO:0000313" key="6">
    <source>
        <dbReference type="EMBL" id="KLO20018.1"/>
    </source>
</evidence>
<accession>A0A0H2SE80</accession>
<dbReference type="InterPro" id="IPR020904">
    <property type="entry name" value="Sc_DH/Rdtase_CS"/>
</dbReference>
<dbReference type="Proteomes" id="UP000053477">
    <property type="component" value="Unassembled WGS sequence"/>
</dbReference>
<evidence type="ECO:0000256" key="3">
    <source>
        <dbReference type="ARBA" id="ARBA00023002"/>
    </source>
</evidence>
<organism evidence="6 7">
    <name type="scientific">Schizopora paradoxa</name>
    <dbReference type="NCBI Taxonomy" id="27342"/>
    <lineage>
        <taxon>Eukaryota</taxon>
        <taxon>Fungi</taxon>
        <taxon>Dikarya</taxon>
        <taxon>Basidiomycota</taxon>
        <taxon>Agaricomycotina</taxon>
        <taxon>Agaricomycetes</taxon>
        <taxon>Hymenochaetales</taxon>
        <taxon>Schizoporaceae</taxon>
        <taxon>Schizopora</taxon>
    </lineage>
</organism>
<dbReference type="SUPFAM" id="SSF51735">
    <property type="entry name" value="NAD(P)-binding Rossmann-fold domains"/>
    <property type="match status" value="1"/>
</dbReference>
<dbReference type="Pfam" id="PF00106">
    <property type="entry name" value="adh_short"/>
    <property type="match status" value="1"/>
</dbReference>
<dbReference type="PROSITE" id="PS00061">
    <property type="entry name" value="ADH_SHORT"/>
    <property type="match status" value="1"/>
</dbReference>
<dbReference type="InterPro" id="IPR036291">
    <property type="entry name" value="NAD(P)-bd_dom_sf"/>
</dbReference>
<feature type="signal peptide" evidence="5">
    <location>
        <begin position="1"/>
        <end position="28"/>
    </location>
</feature>
<evidence type="ECO:0000313" key="7">
    <source>
        <dbReference type="Proteomes" id="UP000053477"/>
    </source>
</evidence>
<dbReference type="GO" id="GO:0016020">
    <property type="term" value="C:membrane"/>
    <property type="evidence" value="ECO:0007669"/>
    <property type="project" value="TreeGrafter"/>
</dbReference>
<protein>
    <submittedName>
        <fullName evidence="6">NAD-P-binding protein</fullName>
    </submittedName>
</protein>
<evidence type="ECO:0000256" key="2">
    <source>
        <dbReference type="ARBA" id="ARBA00022857"/>
    </source>
</evidence>
<dbReference type="PANTHER" id="PTHR44196">
    <property type="entry name" value="DEHYDROGENASE/REDUCTASE SDR FAMILY MEMBER 7B"/>
    <property type="match status" value="1"/>
</dbReference>
<dbReference type="PRINTS" id="PR00081">
    <property type="entry name" value="GDHRDH"/>
</dbReference>
<dbReference type="EMBL" id="KQ085883">
    <property type="protein sequence ID" value="KLO20018.1"/>
    <property type="molecule type" value="Genomic_DNA"/>
</dbReference>
<keyword evidence="5" id="KW-0732">Signal</keyword>
<keyword evidence="7" id="KW-1185">Reference proteome</keyword>
<evidence type="ECO:0000256" key="5">
    <source>
        <dbReference type="SAM" id="SignalP"/>
    </source>
</evidence>
<proteinExistence type="inferred from homology"/>
<gene>
    <name evidence="6" type="ORF">SCHPADRAFT_884797</name>
</gene>
<dbReference type="GO" id="GO:0016491">
    <property type="term" value="F:oxidoreductase activity"/>
    <property type="evidence" value="ECO:0007669"/>
    <property type="project" value="UniProtKB-KW"/>
</dbReference>
<evidence type="ECO:0000256" key="1">
    <source>
        <dbReference type="ARBA" id="ARBA00006484"/>
    </source>
</evidence>
<dbReference type="OrthoDB" id="37659at2759"/>
<dbReference type="InterPro" id="IPR002347">
    <property type="entry name" value="SDR_fam"/>
</dbReference>
<comment type="similarity">
    <text evidence="1">Belongs to the short-chain dehydrogenases/reductases (SDR) family.</text>
</comment>
<dbReference type="STRING" id="27342.A0A0H2SE80"/>
<dbReference type="PANTHER" id="PTHR44196:SF1">
    <property type="entry name" value="DEHYDROGENASE_REDUCTASE SDR FAMILY MEMBER 7B"/>
    <property type="match status" value="1"/>
</dbReference>
<name>A0A0H2SE80_9AGAM</name>
<feature type="chain" id="PRO_5005202514" evidence="5">
    <location>
        <begin position="29"/>
        <end position="324"/>
    </location>
</feature>
<keyword evidence="2" id="KW-0521">NADP</keyword>
<comment type="function">
    <text evidence="4">Putative oxidoreductase.</text>
</comment>
<dbReference type="InParanoid" id="A0A0H2SE80"/>